<keyword evidence="4" id="KW-0812">Transmembrane</keyword>
<comment type="caution">
    <text evidence="9">The sequence shown here is derived from an EMBL/GenBank/DDBJ whole genome shotgun (WGS) entry which is preliminary data.</text>
</comment>
<proteinExistence type="inferred from homology"/>
<keyword evidence="3" id="KW-1134">Transmembrane beta strand</keyword>
<keyword evidence="6" id="KW-0472">Membrane</keyword>
<keyword evidence="5 8" id="KW-0732">Signal</keyword>
<keyword evidence="9" id="KW-0675">Receptor</keyword>
<organism evidence="9 10">
    <name type="scientific">Magnetospirillum sulfuroxidans</name>
    <dbReference type="NCBI Taxonomy" id="611300"/>
    <lineage>
        <taxon>Bacteria</taxon>
        <taxon>Pseudomonadati</taxon>
        <taxon>Pseudomonadota</taxon>
        <taxon>Alphaproteobacteria</taxon>
        <taxon>Rhodospirillales</taxon>
        <taxon>Rhodospirillaceae</taxon>
        <taxon>Magnetospirillum</taxon>
    </lineage>
</organism>
<evidence type="ECO:0000313" key="9">
    <source>
        <dbReference type="EMBL" id="MBR9973829.1"/>
    </source>
</evidence>
<comment type="subcellular location">
    <subcellularLocation>
        <location evidence="1">Cell outer membrane</location>
        <topology evidence="1">Multi-pass membrane protein</topology>
    </subcellularLocation>
</comment>
<evidence type="ECO:0000256" key="4">
    <source>
        <dbReference type="ARBA" id="ARBA00022692"/>
    </source>
</evidence>
<gene>
    <name evidence="9" type="ORF">KEC16_19045</name>
</gene>
<keyword evidence="7" id="KW-0998">Cell outer membrane</keyword>
<comment type="similarity">
    <text evidence="2">Belongs to the OmpP1/FadL family.</text>
</comment>
<evidence type="ECO:0000256" key="3">
    <source>
        <dbReference type="ARBA" id="ARBA00022452"/>
    </source>
</evidence>
<protein>
    <submittedName>
        <fullName evidence="9">TonB-dependent receptor</fullName>
    </submittedName>
</protein>
<dbReference type="Proteomes" id="UP000680714">
    <property type="component" value="Unassembled WGS sequence"/>
</dbReference>
<evidence type="ECO:0000256" key="7">
    <source>
        <dbReference type="ARBA" id="ARBA00023237"/>
    </source>
</evidence>
<name>A0ABS5IHB9_9PROT</name>
<sequence length="427" mass="45462">MLTTHHRVVATGALCLASVLCQTAPASASGFQLREQSAEGLGNAFAGSSAKAEDLSTIFYNPAGMTRLQGNATQGEVAYIMPKANFSGRATRNPGVGGAATGGGSGGDAGVDTLLPSMYAMMSVSPDLKLGLAINTPFGLETDYEEDWVGRYQALNSKLMTIDITPSVAYRLNSNWSIGGGLNIQYASATLTNGIDNRLAGSATDGKSEITGDDWGIGVNLGALYEFSPTSRVGLNYRSRVMHELEGKTDYTGVVNAGSLANLIDSDATAKLTTPDIVSIGLYHELSPQWALMGEAQYTNWSLFDHLSIDNKVGVDTYVNEDWKDAYFFSLGATYKPSEKWKLQGGVAYDLSPVPEAHRTARIPDQDRLWLSAGVGYQLAPGMALAASYTHIFTQNAQVRETTSFGTLDGTYESSVDIISASLKATF</sequence>
<feature type="signal peptide" evidence="8">
    <location>
        <begin position="1"/>
        <end position="28"/>
    </location>
</feature>
<dbReference type="Pfam" id="PF03349">
    <property type="entry name" value="Toluene_X"/>
    <property type="match status" value="1"/>
</dbReference>
<evidence type="ECO:0000256" key="1">
    <source>
        <dbReference type="ARBA" id="ARBA00004571"/>
    </source>
</evidence>
<dbReference type="PANTHER" id="PTHR35093:SF3">
    <property type="entry name" value="LONG-CHAIN FATTY ACID TRANSPORT PROTEIN"/>
    <property type="match status" value="1"/>
</dbReference>
<dbReference type="InterPro" id="IPR005017">
    <property type="entry name" value="OMPP1/FadL/TodX"/>
</dbReference>
<reference evidence="9 10" key="1">
    <citation type="submission" date="2021-04" db="EMBL/GenBank/DDBJ databases">
        <title>Magnetospirillum sulfuroxidans sp. nov., a facultative chemolithoautotrophic sulfur-oxidizing alphaproteobacterium isolated from freshwater sediment and proposals for Paramagetospirillum gen. nov., and Magnetospirillaceae fam. nov.</title>
        <authorList>
            <person name="Koziaeva V."/>
            <person name="Geelhoed J.S."/>
            <person name="Sorokin D.Y."/>
            <person name="Grouzdev D.S."/>
        </authorList>
    </citation>
    <scope>NUCLEOTIDE SEQUENCE [LARGE SCALE GENOMIC DNA]</scope>
    <source>
        <strain evidence="9 10">J10</strain>
    </source>
</reference>
<evidence type="ECO:0000256" key="2">
    <source>
        <dbReference type="ARBA" id="ARBA00008163"/>
    </source>
</evidence>
<dbReference type="SUPFAM" id="SSF56935">
    <property type="entry name" value="Porins"/>
    <property type="match status" value="1"/>
</dbReference>
<evidence type="ECO:0000256" key="5">
    <source>
        <dbReference type="ARBA" id="ARBA00022729"/>
    </source>
</evidence>
<evidence type="ECO:0000256" key="8">
    <source>
        <dbReference type="SAM" id="SignalP"/>
    </source>
</evidence>
<dbReference type="PANTHER" id="PTHR35093">
    <property type="entry name" value="OUTER MEMBRANE PROTEIN NMB0088-RELATED"/>
    <property type="match status" value="1"/>
</dbReference>
<dbReference type="Gene3D" id="2.40.160.60">
    <property type="entry name" value="Outer membrane protein transport protein (OMPP1/FadL/TodX)"/>
    <property type="match status" value="1"/>
</dbReference>
<dbReference type="RefSeq" id="WP_211551913.1">
    <property type="nucleotide sequence ID" value="NZ_JAGTUF010000033.1"/>
</dbReference>
<keyword evidence="10" id="KW-1185">Reference proteome</keyword>
<evidence type="ECO:0000256" key="6">
    <source>
        <dbReference type="ARBA" id="ARBA00023136"/>
    </source>
</evidence>
<evidence type="ECO:0000313" key="10">
    <source>
        <dbReference type="Proteomes" id="UP000680714"/>
    </source>
</evidence>
<dbReference type="EMBL" id="JAGTUF010000033">
    <property type="protein sequence ID" value="MBR9973829.1"/>
    <property type="molecule type" value="Genomic_DNA"/>
</dbReference>
<feature type="chain" id="PRO_5045167555" evidence="8">
    <location>
        <begin position="29"/>
        <end position="427"/>
    </location>
</feature>
<accession>A0ABS5IHB9</accession>